<protein>
    <submittedName>
        <fullName evidence="4">NAD(P)-dependent dehydrogenase, short-chain alcohol dehydrogenase family</fullName>
    </submittedName>
</protein>
<evidence type="ECO:0000313" key="4">
    <source>
        <dbReference type="EMBL" id="SER78086.1"/>
    </source>
</evidence>
<comment type="similarity">
    <text evidence="1">Belongs to the short-chain dehydrogenases/reductases (SDR) family.</text>
</comment>
<dbReference type="AlphaFoldDB" id="A0A1H9RZ62"/>
<evidence type="ECO:0000256" key="3">
    <source>
        <dbReference type="SAM" id="MobiDB-lite"/>
    </source>
</evidence>
<evidence type="ECO:0000313" key="5">
    <source>
        <dbReference type="Proteomes" id="UP000198815"/>
    </source>
</evidence>
<dbReference type="Gene3D" id="3.40.50.720">
    <property type="entry name" value="NAD(P)-binding Rossmann-like Domain"/>
    <property type="match status" value="1"/>
</dbReference>
<dbReference type="CDD" id="cd05233">
    <property type="entry name" value="SDR_c"/>
    <property type="match status" value="1"/>
</dbReference>
<organism evidence="4 5">
    <name type="scientific">Propionibacterium cyclohexanicum</name>
    <dbReference type="NCBI Taxonomy" id="64702"/>
    <lineage>
        <taxon>Bacteria</taxon>
        <taxon>Bacillati</taxon>
        <taxon>Actinomycetota</taxon>
        <taxon>Actinomycetes</taxon>
        <taxon>Propionibacteriales</taxon>
        <taxon>Propionibacteriaceae</taxon>
        <taxon>Propionibacterium</taxon>
    </lineage>
</organism>
<dbReference type="EMBL" id="FOGZ01000010">
    <property type="protein sequence ID" value="SER78086.1"/>
    <property type="molecule type" value="Genomic_DNA"/>
</dbReference>
<sequence length="298" mass="30580">MRGPEHHGTIRTRAVTGLAVPEAVSSPRRSPDDPAVADADGVAAQRAPPDAVSEEEYEMTGQELNGARVLVVGGARDIGLAIVKAVAQAGGAPIIGARNPEKGQKAAAGVPGAEFVLIDITDENSIVAGLSAAGHLDHVVVTTSAQHNVAVTKLDHDLAVGAFEAKVIGPLILAKHLAPLLPPTGSITLFAGVAAWDPTPGYTVMGITNGAVSTAASQLAKELAPLRVNAISPGIIDSGSYDVMSPKAKREFLDRSAKHSLVGRVGTNKDIADTVLWLLTANYVTGETVHVDGGTRFA</sequence>
<dbReference type="InterPro" id="IPR036291">
    <property type="entry name" value="NAD(P)-bd_dom_sf"/>
</dbReference>
<dbReference type="PANTHER" id="PTHR43477">
    <property type="entry name" value="DIHYDROANTICAPSIN 7-DEHYDROGENASE"/>
    <property type="match status" value="1"/>
</dbReference>
<keyword evidence="5" id="KW-1185">Reference proteome</keyword>
<evidence type="ECO:0000256" key="2">
    <source>
        <dbReference type="ARBA" id="ARBA00023002"/>
    </source>
</evidence>
<dbReference type="InterPro" id="IPR051122">
    <property type="entry name" value="SDR_DHRS6-like"/>
</dbReference>
<dbReference type="Pfam" id="PF13561">
    <property type="entry name" value="adh_short_C2"/>
    <property type="match status" value="1"/>
</dbReference>
<dbReference type="GO" id="GO:0016491">
    <property type="term" value="F:oxidoreductase activity"/>
    <property type="evidence" value="ECO:0007669"/>
    <property type="project" value="UniProtKB-KW"/>
</dbReference>
<evidence type="ECO:0000256" key="1">
    <source>
        <dbReference type="ARBA" id="ARBA00006484"/>
    </source>
</evidence>
<dbReference type="Proteomes" id="UP000198815">
    <property type="component" value="Unassembled WGS sequence"/>
</dbReference>
<feature type="region of interest" description="Disordered" evidence="3">
    <location>
        <begin position="1"/>
        <end position="53"/>
    </location>
</feature>
<reference evidence="4 5" key="1">
    <citation type="submission" date="2016-10" db="EMBL/GenBank/DDBJ databases">
        <authorList>
            <person name="de Groot N.N."/>
        </authorList>
    </citation>
    <scope>NUCLEOTIDE SEQUENCE [LARGE SCALE GENOMIC DNA]</scope>
    <source>
        <strain evidence="4 5">DSM 16859</strain>
    </source>
</reference>
<keyword evidence="2" id="KW-0560">Oxidoreductase</keyword>
<proteinExistence type="inferred from homology"/>
<dbReference type="PANTHER" id="PTHR43477:SF1">
    <property type="entry name" value="DIHYDROANTICAPSIN 7-DEHYDROGENASE"/>
    <property type="match status" value="1"/>
</dbReference>
<accession>A0A1H9RZ62</accession>
<dbReference type="PRINTS" id="PR00081">
    <property type="entry name" value="GDHRDH"/>
</dbReference>
<dbReference type="InterPro" id="IPR002347">
    <property type="entry name" value="SDR_fam"/>
</dbReference>
<gene>
    <name evidence="4" type="ORF">SAMN05443377_11064</name>
</gene>
<feature type="compositionally biased region" description="Low complexity" evidence="3">
    <location>
        <begin position="33"/>
        <end position="48"/>
    </location>
</feature>
<name>A0A1H9RZ62_9ACTN</name>
<dbReference type="SUPFAM" id="SSF51735">
    <property type="entry name" value="NAD(P)-binding Rossmann-fold domains"/>
    <property type="match status" value="1"/>
</dbReference>
<dbReference type="STRING" id="64702.SAMN05443377_11064"/>
<dbReference type="RefSeq" id="WP_245725763.1">
    <property type="nucleotide sequence ID" value="NZ_FOGZ01000010.1"/>
</dbReference>